<gene>
    <name evidence="1" type="ORF">UT08_C0018G0046</name>
</gene>
<dbReference type="Proteomes" id="UP000034081">
    <property type="component" value="Unassembled WGS sequence"/>
</dbReference>
<evidence type="ECO:0000313" key="2">
    <source>
        <dbReference type="Proteomes" id="UP000034081"/>
    </source>
</evidence>
<name>A0A0G0L999_9BACT</name>
<dbReference type="STRING" id="1618570.UT08_C0018G0046"/>
<protein>
    <submittedName>
        <fullName evidence="1">Uncharacterized protein</fullName>
    </submittedName>
</protein>
<dbReference type="EMBL" id="LBVL01000018">
    <property type="protein sequence ID" value="KKQ84440.1"/>
    <property type="molecule type" value="Genomic_DNA"/>
</dbReference>
<sequence length="141" mass="15873">MDREKTLTSHISLLTSNIQFRVLQLSSMEPERKDQQPQTQVQEGVVKEIPDVPEIPKHLEKVAQPAQYQVTAKVTDDSGKPMMTSPATQKVTITIPAAPTKLADWSKGSATNSLTWFAAFWLRLMKKALHFGWKIVMKGEK</sequence>
<evidence type="ECO:0000313" key="1">
    <source>
        <dbReference type="EMBL" id="KKQ84440.1"/>
    </source>
</evidence>
<accession>A0A0G0L999</accession>
<organism evidence="1 2">
    <name type="scientific">Candidatus Woesebacteria bacterium GW2011_GWB1_38_8</name>
    <dbReference type="NCBI Taxonomy" id="1618570"/>
    <lineage>
        <taxon>Bacteria</taxon>
        <taxon>Candidatus Woeseibacteriota</taxon>
    </lineage>
</organism>
<reference evidence="1 2" key="1">
    <citation type="journal article" date="2015" name="Nature">
        <title>rRNA introns, odd ribosomes, and small enigmatic genomes across a large radiation of phyla.</title>
        <authorList>
            <person name="Brown C.T."/>
            <person name="Hug L.A."/>
            <person name="Thomas B.C."/>
            <person name="Sharon I."/>
            <person name="Castelle C.J."/>
            <person name="Singh A."/>
            <person name="Wilkins M.J."/>
            <person name="Williams K.H."/>
            <person name="Banfield J.F."/>
        </authorList>
    </citation>
    <scope>NUCLEOTIDE SEQUENCE [LARGE SCALE GENOMIC DNA]</scope>
</reference>
<dbReference type="AlphaFoldDB" id="A0A0G0L999"/>
<comment type="caution">
    <text evidence="1">The sequence shown here is derived from an EMBL/GenBank/DDBJ whole genome shotgun (WGS) entry which is preliminary data.</text>
</comment>
<proteinExistence type="predicted"/>